<dbReference type="Gene3D" id="1.20.1070.10">
    <property type="entry name" value="Rhodopsin 7-helix transmembrane proteins"/>
    <property type="match status" value="1"/>
</dbReference>
<evidence type="ECO:0000259" key="9">
    <source>
        <dbReference type="PROSITE" id="PS50262"/>
    </source>
</evidence>
<dbReference type="PROSITE" id="PS50262">
    <property type="entry name" value="G_PROTEIN_RECEP_F1_2"/>
    <property type="match status" value="1"/>
</dbReference>
<dbReference type="Pfam" id="PF00001">
    <property type="entry name" value="7tm_1"/>
    <property type="match status" value="1"/>
</dbReference>
<evidence type="ECO:0000256" key="3">
    <source>
        <dbReference type="ARBA" id="ARBA00022989"/>
    </source>
</evidence>
<dbReference type="InterPro" id="IPR017452">
    <property type="entry name" value="GPCR_Rhodpsn_7TM"/>
</dbReference>
<reference evidence="11 12" key="1">
    <citation type="submission" date="2025-04" db="UniProtKB">
        <authorList>
            <consortium name="RefSeq"/>
        </authorList>
    </citation>
    <scope>IDENTIFICATION</scope>
</reference>
<keyword evidence="7" id="KW-0807">Transducer</keyword>
<keyword evidence="3 8" id="KW-1133">Transmembrane helix</keyword>
<name>A0A2Y9RJI2_TRIMA</name>
<dbReference type="GeneID" id="111822179"/>
<keyword evidence="6 11" id="KW-0675">Receptor</keyword>
<dbReference type="RefSeq" id="XP_023595339.1">
    <property type="nucleotide sequence ID" value="XM_023739571.1"/>
</dbReference>
<dbReference type="SUPFAM" id="SSF81321">
    <property type="entry name" value="Family A G protein-coupled receptor-like"/>
    <property type="match status" value="1"/>
</dbReference>
<evidence type="ECO:0000313" key="12">
    <source>
        <dbReference type="RefSeq" id="XP_023595340.1"/>
    </source>
</evidence>
<keyword evidence="5 8" id="KW-0472">Membrane</keyword>
<feature type="transmembrane region" description="Helical" evidence="8">
    <location>
        <begin position="27"/>
        <end position="46"/>
    </location>
</feature>
<evidence type="ECO:0000256" key="4">
    <source>
        <dbReference type="ARBA" id="ARBA00023040"/>
    </source>
</evidence>
<keyword evidence="4" id="KW-0297">G-protein coupled receptor</keyword>
<sequence>MELINTTTLSNTSSVDLDHCDLRCRRILIALYSVVLLGGTAGTVMMSRMMFKRKSQSMIATIIVNIIVLHSILLVTLPFRLSYYVSVVWKFGSFTCRVVSSIIYGHMYFTFVFYVVIVILRLLIYFKKLQMQRLQRYHAVVLSITVWMVGSLIFLPVFFLKYGIDPSHSEQHRCFEFYKDLNCRELIIINYSIIVFMMTIVVVLFLIKMAVIFQLAKTHWPDTWAHQEYRAQIKSLFFLLVIVVCFIPHHVFRIHFIQNFSEIEDSQLVLYNEICIALTTVCCLDMLCFIRGVIH</sequence>
<feature type="transmembrane region" description="Helical" evidence="8">
    <location>
        <begin position="236"/>
        <end position="256"/>
    </location>
</feature>
<evidence type="ECO:0000256" key="2">
    <source>
        <dbReference type="ARBA" id="ARBA00022692"/>
    </source>
</evidence>
<feature type="transmembrane region" description="Helical" evidence="8">
    <location>
        <begin position="188"/>
        <end position="215"/>
    </location>
</feature>
<evidence type="ECO:0000256" key="5">
    <source>
        <dbReference type="ARBA" id="ARBA00023136"/>
    </source>
</evidence>
<organism evidence="10 12">
    <name type="scientific">Trichechus manatus latirostris</name>
    <name type="common">Florida manatee</name>
    <dbReference type="NCBI Taxonomy" id="127582"/>
    <lineage>
        <taxon>Eukaryota</taxon>
        <taxon>Metazoa</taxon>
        <taxon>Chordata</taxon>
        <taxon>Craniata</taxon>
        <taxon>Vertebrata</taxon>
        <taxon>Euteleostomi</taxon>
        <taxon>Mammalia</taxon>
        <taxon>Eutheria</taxon>
        <taxon>Afrotheria</taxon>
        <taxon>Sirenia</taxon>
        <taxon>Trichechidae</taxon>
        <taxon>Trichechus</taxon>
    </lineage>
</organism>
<evidence type="ECO:0000256" key="1">
    <source>
        <dbReference type="ARBA" id="ARBA00004141"/>
    </source>
</evidence>
<feature type="domain" description="G-protein coupled receptors family 1 profile" evidence="9">
    <location>
        <begin position="42"/>
        <end position="254"/>
    </location>
</feature>
<keyword evidence="2 8" id="KW-0812">Transmembrane</keyword>
<dbReference type="FunFam" id="1.20.1070.10:FF:000376">
    <property type="entry name" value="probable G-protein coupled receptor 141"/>
    <property type="match status" value="1"/>
</dbReference>
<gene>
    <name evidence="11 12" type="primary">LOC111822179</name>
</gene>
<feature type="transmembrane region" description="Helical" evidence="8">
    <location>
        <begin position="137"/>
        <end position="159"/>
    </location>
</feature>
<evidence type="ECO:0000313" key="11">
    <source>
        <dbReference type="RefSeq" id="XP_023595339.1"/>
    </source>
</evidence>
<evidence type="ECO:0000313" key="10">
    <source>
        <dbReference type="Proteomes" id="UP000248480"/>
    </source>
</evidence>
<dbReference type="GO" id="GO:0008142">
    <property type="term" value="F:oxysterol binding"/>
    <property type="evidence" value="ECO:0007669"/>
    <property type="project" value="InterPro"/>
</dbReference>
<dbReference type="Proteomes" id="UP000248480">
    <property type="component" value="Unplaced"/>
</dbReference>
<accession>A0A2Y9RJI2</accession>
<dbReference type="AlphaFoldDB" id="A0A2Y9RJI2"/>
<feature type="transmembrane region" description="Helical" evidence="8">
    <location>
        <begin position="101"/>
        <end position="125"/>
    </location>
</feature>
<protein>
    <submittedName>
        <fullName evidence="11 12">Probable G-protein coupled receptor 141 isoform X1</fullName>
    </submittedName>
</protein>
<feature type="transmembrane region" description="Helical" evidence="8">
    <location>
        <begin position="268"/>
        <end position="290"/>
    </location>
</feature>
<comment type="subcellular location">
    <subcellularLocation>
        <location evidence="1">Membrane</location>
        <topology evidence="1">Multi-pass membrane protein</topology>
    </subcellularLocation>
</comment>
<dbReference type="KEGG" id="tmu:111822179"/>
<dbReference type="InterPro" id="IPR000276">
    <property type="entry name" value="GPCR_Rhodpsn"/>
</dbReference>
<dbReference type="PANTHER" id="PTHR24237">
    <property type="entry name" value="G-PROTEIN COUPLED RECEPTOR"/>
    <property type="match status" value="1"/>
</dbReference>
<evidence type="ECO:0000256" key="6">
    <source>
        <dbReference type="ARBA" id="ARBA00023170"/>
    </source>
</evidence>
<evidence type="ECO:0000256" key="8">
    <source>
        <dbReference type="SAM" id="Phobius"/>
    </source>
</evidence>
<proteinExistence type="predicted"/>
<dbReference type="PANTHER" id="PTHR24237:SF40">
    <property type="entry name" value="G PROTEIN-COUPLED RECEPTOR 141B"/>
    <property type="match status" value="1"/>
</dbReference>
<dbReference type="RefSeq" id="XP_023595340.1">
    <property type="nucleotide sequence ID" value="XM_023739572.1"/>
</dbReference>
<evidence type="ECO:0000256" key="7">
    <source>
        <dbReference type="ARBA" id="ARBA00023224"/>
    </source>
</evidence>
<dbReference type="GO" id="GO:0004930">
    <property type="term" value="F:G protein-coupled receptor activity"/>
    <property type="evidence" value="ECO:0007669"/>
    <property type="project" value="UniProtKB-KW"/>
</dbReference>
<dbReference type="OrthoDB" id="9947118at2759"/>
<keyword evidence="10" id="KW-1185">Reference proteome</keyword>
<dbReference type="InterPro" id="IPR047160">
    <property type="entry name" value="GP183-like"/>
</dbReference>
<feature type="transmembrane region" description="Helical" evidence="8">
    <location>
        <begin position="58"/>
        <end position="81"/>
    </location>
</feature>
<dbReference type="GO" id="GO:0016020">
    <property type="term" value="C:membrane"/>
    <property type="evidence" value="ECO:0007669"/>
    <property type="project" value="UniProtKB-SubCell"/>
</dbReference>